<gene>
    <name evidence="7" type="ORF">Clacol_004780</name>
</gene>
<feature type="region of interest" description="Disordered" evidence="6">
    <location>
        <begin position="76"/>
        <end position="99"/>
    </location>
</feature>
<feature type="region of interest" description="Disordered" evidence="6">
    <location>
        <begin position="239"/>
        <end position="325"/>
    </location>
</feature>
<proteinExistence type="inferred from homology"/>
<feature type="compositionally biased region" description="Basic residues" evidence="6">
    <location>
        <begin position="315"/>
        <end position="325"/>
    </location>
</feature>
<accession>A0AAV5ABL1</accession>
<evidence type="ECO:0000256" key="4">
    <source>
        <dbReference type="ARBA" id="ARBA00023242"/>
    </source>
</evidence>
<comment type="subcellular location">
    <subcellularLocation>
        <location evidence="1 5">Nucleus</location>
    </subcellularLocation>
</comment>
<dbReference type="AlphaFoldDB" id="A0AAV5ABL1"/>
<evidence type="ECO:0000313" key="7">
    <source>
        <dbReference type="EMBL" id="GJJ10553.1"/>
    </source>
</evidence>
<evidence type="ECO:0000313" key="8">
    <source>
        <dbReference type="Proteomes" id="UP001050691"/>
    </source>
</evidence>
<dbReference type="EMBL" id="BPWL01000005">
    <property type="protein sequence ID" value="GJJ10553.1"/>
    <property type="molecule type" value="Genomic_DNA"/>
</dbReference>
<sequence length="325" mass="36641">MDVSSIIASEQTKQKSITVEKEIPVEVDPGLLTVTDLNLLDYDTYKQNLEEFLRSTARDGCQILVTSLFSLPVESTPEGPLAKLPEPQTQLPRSKPLPKPKAVTKWEKFAAAKGIQKTKRDKKVFDEEKQEWLNRWGRDGKNREVEQQWLTELPNNAGTVSGLFHLHLSRTEFLFYLDVDYDPIKASREERKNRIAKNEKQRMRNIEHADRAQATPAEDRKRTIEKTLAVSRMSTASMGKFEKHLDGEKKLQGVKRKATEQERKSALAIASKLDGSSKKPKPGGDDVLNVRKAIRSLSKGKGSSALVRNSQKGKPTARGKAKAKR</sequence>
<protein>
    <recommendedName>
        <fullName evidence="5">Ribosome biogenesis regulatory protein</fullName>
    </recommendedName>
</protein>
<feature type="compositionally biased region" description="Basic and acidic residues" evidence="6">
    <location>
        <begin position="240"/>
        <end position="265"/>
    </location>
</feature>
<comment type="similarity">
    <text evidence="2 5">Belongs to the RRS1 family.</text>
</comment>
<comment type="function">
    <text evidence="5">Involved in ribosomal large subunit assembly.</text>
</comment>
<reference evidence="7" key="1">
    <citation type="submission" date="2021-10" db="EMBL/GenBank/DDBJ databases">
        <title>De novo Genome Assembly of Clathrus columnatus (Basidiomycota, Fungi) Using Illumina and Nanopore Sequence Data.</title>
        <authorList>
            <person name="Ogiso-Tanaka E."/>
            <person name="Itagaki H."/>
            <person name="Hosoya T."/>
            <person name="Hosaka K."/>
        </authorList>
    </citation>
    <scope>NUCLEOTIDE SEQUENCE</scope>
    <source>
        <strain evidence="7">MO-923</strain>
    </source>
</reference>
<dbReference type="Proteomes" id="UP001050691">
    <property type="component" value="Unassembled WGS sequence"/>
</dbReference>
<keyword evidence="3 5" id="KW-0690">Ribosome biogenesis</keyword>
<evidence type="ECO:0000256" key="5">
    <source>
        <dbReference type="RuleBase" id="RU364132"/>
    </source>
</evidence>
<dbReference type="InterPro" id="IPR007023">
    <property type="entry name" value="Ribosom_reg"/>
</dbReference>
<evidence type="ECO:0000256" key="6">
    <source>
        <dbReference type="SAM" id="MobiDB-lite"/>
    </source>
</evidence>
<keyword evidence="8" id="KW-1185">Reference proteome</keyword>
<evidence type="ECO:0000256" key="3">
    <source>
        <dbReference type="ARBA" id="ARBA00022517"/>
    </source>
</evidence>
<organism evidence="7 8">
    <name type="scientific">Clathrus columnatus</name>
    <dbReference type="NCBI Taxonomy" id="1419009"/>
    <lineage>
        <taxon>Eukaryota</taxon>
        <taxon>Fungi</taxon>
        <taxon>Dikarya</taxon>
        <taxon>Basidiomycota</taxon>
        <taxon>Agaricomycotina</taxon>
        <taxon>Agaricomycetes</taxon>
        <taxon>Phallomycetidae</taxon>
        <taxon>Phallales</taxon>
        <taxon>Clathraceae</taxon>
        <taxon>Clathrus</taxon>
    </lineage>
</organism>
<dbReference type="GO" id="GO:0042254">
    <property type="term" value="P:ribosome biogenesis"/>
    <property type="evidence" value="ECO:0007669"/>
    <property type="project" value="UniProtKB-KW"/>
</dbReference>
<keyword evidence="4 5" id="KW-0539">Nucleus</keyword>
<name>A0AAV5ABL1_9AGAM</name>
<dbReference type="GO" id="GO:0005634">
    <property type="term" value="C:nucleus"/>
    <property type="evidence" value="ECO:0007669"/>
    <property type="project" value="UniProtKB-SubCell"/>
</dbReference>
<evidence type="ECO:0000256" key="1">
    <source>
        <dbReference type="ARBA" id="ARBA00004123"/>
    </source>
</evidence>
<comment type="caution">
    <text evidence="7">The sequence shown here is derived from an EMBL/GenBank/DDBJ whole genome shotgun (WGS) entry which is preliminary data.</text>
</comment>
<dbReference type="Pfam" id="PF04939">
    <property type="entry name" value="RRS1"/>
    <property type="match status" value="1"/>
</dbReference>
<evidence type="ECO:0000256" key="2">
    <source>
        <dbReference type="ARBA" id="ARBA00010077"/>
    </source>
</evidence>